<dbReference type="OrthoDB" id="280374at2"/>
<sequence length="101" mass="11624">MSVTRRNGTKILLPRTGPDEFWNLIHDNFAGADQRKWKYLAMLALRENAGWPLDRIGNVFGHPKGHVTRCLTRIKQELREEFDVSPEMLGPDEDESFTDIG</sequence>
<evidence type="ECO:0000313" key="1">
    <source>
        <dbReference type="EMBL" id="TWT49828.1"/>
    </source>
</evidence>
<organism evidence="1 2">
    <name type="scientific">Thalassoglobus neptunius</name>
    <dbReference type="NCBI Taxonomy" id="1938619"/>
    <lineage>
        <taxon>Bacteria</taxon>
        <taxon>Pseudomonadati</taxon>
        <taxon>Planctomycetota</taxon>
        <taxon>Planctomycetia</taxon>
        <taxon>Planctomycetales</taxon>
        <taxon>Planctomycetaceae</taxon>
        <taxon>Thalassoglobus</taxon>
    </lineage>
</organism>
<comment type="caution">
    <text evidence="1">The sequence shown here is derived from an EMBL/GenBank/DDBJ whole genome shotgun (WGS) entry which is preliminary data.</text>
</comment>
<reference evidence="1 2" key="1">
    <citation type="submission" date="2019-02" db="EMBL/GenBank/DDBJ databases">
        <title>Deep-cultivation of Planctomycetes and their phenomic and genomic characterization uncovers novel biology.</title>
        <authorList>
            <person name="Wiegand S."/>
            <person name="Jogler M."/>
            <person name="Boedeker C."/>
            <person name="Pinto D."/>
            <person name="Vollmers J."/>
            <person name="Rivas-Marin E."/>
            <person name="Kohn T."/>
            <person name="Peeters S.H."/>
            <person name="Heuer A."/>
            <person name="Rast P."/>
            <person name="Oberbeckmann S."/>
            <person name="Bunk B."/>
            <person name="Jeske O."/>
            <person name="Meyerdierks A."/>
            <person name="Storesund J.E."/>
            <person name="Kallscheuer N."/>
            <person name="Luecker S."/>
            <person name="Lage O.M."/>
            <person name="Pohl T."/>
            <person name="Merkel B.J."/>
            <person name="Hornburger P."/>
            <person name="Mueller R.-W."/>
            <person name="Bruemmer F."/>
            <person name="Labrenz M."/>
            <person name="Spormann A.M."/>
            <person name="Op Den Camp H."/>
            <person name="Overmann J."/>
            <person name="Amann R."/>
            <person name="Jetten M.S.M."/>
            <person name="Mascher T."/>
            <person name="Medema M.H."/>
            <person name="Devos D.P."/>
            <person name="Kaster A.-K."/>
            <person name="Ovreas L."/>
            <person name="Rohde M."/>
            <person name="Galperin M.Y."/>
            <person name="Jogler C."/>
        </authorList>
    </citation>
    <scope>NUCLEOTIDE SEQUENCE [LARGE SCALE GENOMIC DNA]</scope>
    <source>
        <strain evidence="1 2">KOR42</strain>
    </source>
</reference>
<accession>A0A5C5WGC6</accession>
<dbReference type="RefSeq" id="WP_146511315.1">
    <property type="nucleotide sequence ID" value="NZ_SIHI01000018.1"/>
</dbReference>
<name>A0A5C5WGC6_9PLAN</name>
<protein>
    <recommendedName>
        <fullName evidence="3">Sigma-70, region 4</fullName>
    </recommendedName>
</protein>
<evidence type="ECO:0000313" key="2">
    <source>
        <dbReference type="Proteomes" id="UP000317243"/>
    </source>
</evidence>
<evidence type="ECO:0008006" key="3">
    <source>
        <dbReference type="Google" id="ProtNLM"/>
    </source>
</evidence>
<proteinExistence type="predicted"/>
<dbReference type="EMBL" id="SIHI01000018">
    <property type="protein sequence ID" value="TWT49828.1"/>
    <property type="molecule type" value="Genomic_DNA"/>
</dbReference>
<dbReference type="AlphaFoldDB" id="A0A5C5WGC6"/>
<keyword evidence="2" id="KW-1185">Reference proteome</keyword>
<dbReference type="Proteomes" id="UP000317243">
    <property type="component" value="Unassembled WGS sequence"/>
</dbReference>
<gene>
    <name evidence="1" type="ORF">KOR42_39010</name>
</gene>